<reference evidence="2 3" key="1">
    <citation type="submission" date="2021-06" db="EMBL/GenBank/DDBJ databases">
        <authorList>
            <person name="Palmer J.M."/>
        </authorList>
    </citation>
    <scope>NUCLEOTIDE SEQUENCE [LARGE SCALE GENOMIC DNA]</scope>
    <source>
        <strain evidence="3">if_2019</strain>
        <tissue evidence="2">Muscle</tissue>
    </source>
</reference>
<accession>A0ABV0V8I3</accession>
<sequence>MYGNSGPERNSNMGRLGGSATETERRCTPEGSDGCGAGTGSAVRMKPVVEVGIQRSTGSLEWQRENTLHDSDL</sequence>
<gene>
    <name evidence="2" type="ORF">ILYODFUR_034541</name>
</gene>
<evidence type="ECO:0000256" key="1">
    <source>
        <dbReference type="SAM" id="MobiDB-lite"/>
    </source>
</evidence>
<dbReference type="EMBL" id="JAHRIQ010098939">
    <property type="protein sequence ID" value="MEQ2253653.1"/>
    <property type="molecule type" value="Genomic_DNA"/>
</dbReference>
<protein>
    <submittedName>
        <fullName evidence="2">Uncharacterized protein</fullName>
    </submittedName>
</protein>
<comment type="caution">
    <text evidence="2">The sequence shown here is derived from an EMBL/GenBank/DDBJ whole genome shotgun (WGS) entry which is preliminary data.</text>
</comment>
<dbReference type="Proteomes" id="UP001482620">
    <property type="component" value="Unassembled WGS sequence"/>
</dbReference>
<evidence type="ECO:0000313" key="3">
    <source>
        <dbReference type="Proteomes" id="UP001482620"/>
    </source>
</evidence>
<feature type="region of interest" description="Disordered" evidence="1">
    <location>
        <begin position="1"/>
        <end position="41"/>
    </location>
</feature>
<name>A0ABV0V8I3_9TELE</name>
<organism evidence="2 3">
    <name type="scientific">Ilyodon furcidens</name>
    <name type="common">goldbreast splitfin</name>
    <dbReference type="NCBI Taxonomy" id="33524"/>
    <lineage>
        <taxon>Eukaryota</taxon>
        <taxon>Metazoa</taxon>
        <taxon>Chordata</taxon>
        <taxon>Craniata</taxon>
        <taxon>Vertebrata</taxon>
        <taxon>Euteleostomi</taxon>
        <taxon>Actinopterygii</taxon>
        <taxon>Neopterygii</taxon>
        <taxon>Teleostei</taxon>
        <taxon>Neoteleostei</taxon>
        <taxon>Acanthomorphata</taxon>
        <taxon>Ovalentaria</taxon>
        <taxon>Atherinomorphae</taxon>
        <taxon>Cyprinodontiformes</taxon>
        <taxon>Goodeidae</taxon>
        <taxon>Ilyodon</taxon>
    </lineage>
</organism>
<keyword evidence="3" id="KW-1185">Reference proteome</keyword>
<evidence type="ECO:0000313" key="2">
    <source>
        <dbReference type="EMBL" id="MEQ2253653.1"/>
    </source>
</evidence>
<proteinExistence type="predicted"/>